<dbReference type="GO" id="GO:0006103">
    <property type="term" value="P:2-oxoglutarate metabolic process"/>
    <property type="evidence" value="ECO:0007669"/>
    <property type="project" value="TreeGrafter"/>
</dbReference>
<dbReference type="PRINTS" id="PR00411">
    <property type="entry name" value="PNDRDTASEI"/>
</dbReference>
<feature type="binding site" evidence="12">
    <location>
        <position position="59"/>
    </location>
    <ligand>
        <name>FAD</name>
        <dbReference type="ChEBI" id="CHEBI:57692"/>
    </ligand>
</feature>
<dbReference type="EMBL" id="QJSP01000029">
    <property type="protein sequence ID" value="PYE11850.1"/>
    <property type="molecule type" value="Genomic_DNA"/>
</dbReference>
<evidence type="ECO:0000259" key="15">
    <source>
        <dbReference type="Pfam" id="PF02852"/>
    </source>
</evidence>
<feature type="domain" description="FAD/NAD(P)-binding" evidence="16">
    <location>
        <begin position="11"/>
        <end position="329"/>
    </location>
</feature>
<feature type="binding site" evidence="12">
    <location>
        <begin position="188"/>
        <end position="195"/>
    </location>
    <ligand>
        <name>NAD(+)</name>
        <dbReference type="ChEBI" id="CHEBI:57540"/>
    </ligand>
</feature>
<evidence type="ECO:0000256" key="3">
    <source>
        <dbReference type="ARBA" id="ARBA00016961"/>
    </source>
</evidence>
<dbReference type="InterPro" id="IPR001100">
    <property type="entry name" value="Pyr_nuc-diS_OxRdtase"/>
</dbReference>
<dbReference type="GO" id="GO:0004148">
    <property type="term" value="F:dihydrolipoyl dehydrogenase (NADH) activity"/>
    <property type="evidence" value="ECO:0007669"/>
    <property type="project" value="UniProtKB-EC"/>
</dbReference>
<dbReference type="PROSITE" id="PS00076">
    <property type="entry name" value="PYRIDINE_REDOX_1"/>
    <property type="match status" value="1"/>
</dbReference>
<comment type="catalytic activity">
    <reaction evidence="10 14">
        <text>N(6)-[(R)-dihydrolipoyl]-L-lysyl-[protein] + NAD(+) = N(6)-[(R)-lipoyl]-L-lysyl-[protein] + NADH + H(+)</text>
        <dbReference type="Rhea" id="RHEA:15045"/>
        <dbReference type="Rhea" id="RHEA-COMP:10474"/>
        <dbReference type="Rhea" id="RHEA-COMP:10475"/>
        <dbReference type="ChEBI" id="CHEBI:15378"/>
        <dbReference type="ChEBI" id="CHEBI:57540"/>
        <dbReference type="ChEBI" id="CHEBI:57945"/>
        <dbReference type="ChEBI" id="CHEBI:83099"/>
        <dbReference type="ChEBI" id="CHEBI:83100"/>
        <dbReference type="EC" id="1.8.1.4"/>
    </reaction>
</comment>
<keyword evidence="7 12" id="KW-0520">NAD</keyword>
<dbReference type="FunFam" id="3.30.390.30:FF:000001">
    <property type="entry name" value="Dihydrolipoyl dehydrogenase"/>
    <property type="match status" value="1"/>
</dbReference>
<feature type="binding site" evidence="12">
    <location>
        <position position="314"/>
    </location>
    <ligand>
        <name>FAD</name>
        <dbReference type="ChEBI" id="CHEBI:57692"/>
    </ligand>
</feature>
<evidence type="ECO:0000313" key="18">
    <source>
        <dbReference type="Proteomes" id="UP000247591"/>
    </source>
</evidence>
<name>A0A318RDA8_WILLI</name>
<accession>A0A318RDA8</accession>
<dbReference type="PANTHER" id="PTHR22912">
    <property type="entry name" value="DISULFIDE OXIDOREDUCTASE"/>
    <property type="match status" value="1"/>
</dbReference>
<dbReference type="InterPro" id="IPR012999">
    <property type="entry name" value="Pyr_OxRdtase_I_AS"/>
</dbReference>
<dbReference type="PRINTS" id="PR00368">
    <property type="entry name" value="FADPNR"/>
</dbReference>
<feature type="binding site" evidence="12">
    <location>
        <position position="274"/>
    </location>
    <ligand>
        <name>NAD(+)</name>
        <dbReference type="ChEBI" id="CHEBI:57540"/>
    </ligand>
</feature>
<dbReference type="Proteomes" id="UP000247591">
    <property type="component" value="Unassembled WGS sequence"/>
</dbReference>
<dbReference type="Gene3D" id="3.30.390.30">
    <property type="match status" value="1"/>
</dbReference>
<dbReference type="AlphaFoldDB" id="A0A318RDA8"/>
<comment type="miscellaneous">
    <text evidence="14">The active site is a redox-active disulfide bond.</text>
</comment>
<evidence type="ECO:0000256" key="2">
    <source>
        <dbReference type="ARBA" id="ARBA00012608"/>
    </source>
</evidence>
<dbReference type="Gene3D" id="3.50.50.60">
    <property type="entry name" value="FAD/NAD(P)-binding domain"/>
    <property type="match status" value="2"/>
</dbReference>
<dbReference type="RefSeq" id="WP_110472905.1">
    <property type="nucleotide sequence ID" value="NZ_QJSP01000029.1"/>
</dbReference>
<evidence type="ECO:0000256" key="10">
    <source>
        <dbReference type="ARBA" id="ARBA00049187"/>
    </source>
</evidence>
<dbReference type="SUPFAM" id="SSF51905">
    <property type="entry name" value="FAD/NAD(P)-binding domain"/>
    <property type="match status" value="2"/>
</dbReference>
<dbReference type="InterPro" id="IPR050151">
    <property type="entry name" value="Class-I_Pyr_Nuc-Dis_Oxidored"/>
</dbReference>
<evidence type="ECO:0000256" key="1">
    <source>
        <dbReference type="ARBA" id="ARBA00007532"/>
    </source>
</evidence>
<dbReference type="EC" id="1.8.1.4" evidence="2 14"/>
<dbReference type="OrthoDB" id="9800167at2"/>
<evidence type="ECO:0000256" key="8">
    <source>
        <dbReference type="ARBA" id="ARBA00023157"/>
    </source>
</evidence>
<dbReference type="NCBIfam" id="TIGR01350">
    <property type="entry name" value="lipoamide_DH"/>
    <property type="match status" value="1"/>
</dbReference>
<keyword evidence="18" id="KW-1185">Reference proteome</keyword>
<evidence type="ECO:0000313" key="17">
    <source>
        <dbReference type="EMBL" id="PYE11850.1"/>
    </source>
</evidence>
<dbReference type="SUPFAM" id="SSF55424">
    <property type="entry name" value="FAD/NAD-linked reductases, dimerisation (C-terminal) domain"/>
    <property type="match status" value="1"/>
</dbReference>
<evidence type="ECO:0000256" key="9">
    <source>
        <dbReference type="ARBA" id="ARBA00023284"/>
    </source>
</evidence>
<comment type="similarity">
    <text evidence="1 14">Belongs to the class-I pyridine nucleotide-disulfide oxidoreductase family.</text>
</comment>
<evidence type="ECO:0000256" key="6">
    <source>
        <dbReference type="ARBA" id="ARBA00023002"/>
    </source>
</evidence>
<dbReference type="InterPro" id="IPR006258">
    <property type="entry name" value="Lipoamide_DH"/>
</dbReference>
<feature type="binding site" evidence="12">
    <location>
        <begin position="151"/>
        <end position="153"/>
    </location>
    <ligand>
        <name>FAD</name>
        <dbReference type="ChEBI" id="CHEBI:57692"/>
    </ligand>
</feature>
<protein>
    <recommendedName>
        <fullName evidence="3 14">Dihydrolipoyl dehydrogenase</fullName>
        <ecNumber evidence="2 14">1.8.1.4</ecNumber>
    </recommendedName>
</protein>
<organism evidence="17 18">
    <name type="scientific">Williamsia limnetica</name>
    <dbReference type="NCBI Taxonomy" id="882452"/>
    <lineage>
        <taxon>Bacteria</taxon>
        <taxon>Bacillati</taxon>
        <taxon>Actinomycetota</taxon>
        <taxon>Actinomycetes</taxon>
        <taxon>Mycobacteriales</taxon>
        <taxon>Nocardiaceae</taxon>
        <taxon>Williamsia</taxon>
    </lineage>
</organism>
<dbReference type="PANTHER" id="PTHR22912:SF160">
    <property type="entry name" value="DIHYDROLIPOYL DEHYDROGENASE"/>
    <property type="match status" value="1"/>
</dbReference>
<evidence type="ECO:0000256" key="13">
    <source>
        <dbReference type="PIRSR" id="PIRSR000350-4"/>
    </source>
</evidence>
<dbReference type="InterPro" id="IPR016156">
    <property type="entry name" value="FAD/NAD-linked_Rdtase_dimer_sf"/>
</dbReference>
<feature type="disulfide bond" description="Redox-active" evidence="13">
    <location>
        <begin position="50"/>
        <end position="55"/>
    </location>
</feature>
<evidence type="ECO:0000256" key="11">
    <source>
        <dbReference type="PIRSR" id="PIRSR000350-2"/>
    </source>
</evidence>
<dbReference type="PIRSF" id="PIRSF000350">
    <property type="entry name" value="Mercury_reductase_MerA"/>
    <property type="match status" value="1"/>
</dbReference>
<gene>
    <name evidence="17" type="ORF">DFR67_12917</name>
</gene>
<keyword evidence="9 14" id="KW-0676">Redox-active center</keyword>
<dbReference type="InterPro" id="IPR004099">
    <property type="entry name" value="Pyr_nucl-diS_OxRdtase_dimer"/>
</dbReference>
<evidence type="ECO:0000256" key="14">
    <source>
        <dbReference type="RuleBase" id="RU003692"/>
    </source>
</evidence>
<keyword evidence="12" id="KW-0547">Nucleotide-binding</keyword>
<comment type="cofactor">
    <cofactor evidence="12 14">
        <name>FAD</name>
        <dbReference type="ChEBI" id="CHEBI:57692"/>
    </cofactor>
    <text evidence="12 14">Binds 1 FAD per subunit.</text>
</comment>
<feature type="binding site" evidence="12">
    <location>
        <position position="211"/>
    </location>
    <ligand>
        <name>NAD(+)</name>
        <dbReference type="ChEBI" id="CHEBI:57540"/>
    </ligand>
</feature>
<dbReference type="GO" id="GO:0050660">
    <property type="term" value="F:flavin adenine dinucleotide binding"/>
    <property type="evidence" value="ECO:0007669"/>
    <property type="project" value="InterPro"/>
</dbReference>
<reference evidence="17 18" key="1">
    <citation type="submission" date="2018-06" db="EMBL/GenBank/DDBJ databases">
        <title>Genomic Encyclopedia of Type Strains, Phase IV (KMG-IV): sequencing the most valuable type-strain genomes for metagenomic binning, comparative biology and taxonomic classification.</title>
        <authorList>
            <person name="Goeker M."/>
        </authorList>
    </citation>
    <scope>NUCLEOTIDE SEQUENCE [LARGE SCALE GENOMIC DNA]</scope>
    <source>
        <strain evidence="17 18">DSM 45521</strain>
    </source>
</reference>
<evidence type="ECO:0000256" key="4">
    <source>
        <dbReference type="ARBA" id="ARBA00022630"/>
    </source>
</evidence>
<dbReference type="InterPro" id="IPR036188">
    <property type="entry name" value="FAD/NAD-bd_sf"/>
</dbReference>
<keyword evidence="4 14" id="KW-0285">Flavoprotein</keyword>
<dbReference type="InterPro" id="IPR023753">
    <property type="entry name" value="FAD/NAD-binding_dom"/>
</dbReference>
<evidence type="ECO:0000256" key="12">
    <source>
        <dbReference type="PIRSR" id="PIRSR000350-3"/>
    </source>
</evidence>
<comment type="caution">
    <text evidence="17">The sequence shown here is derived from an EMBL/GenBank/DDBJ whole genome shotgun (WGS) entry which is preliminary data.</text>
</comment>
<dbReference type="Pfam" id="PF07992">
    <property type="entry name" value="Pyr_redox_2"/>
    <property type="match status" value="1"/>
</dbReference>
<dbReference type="Pfam" id="PF02852">
    <property type="entry name" value="Pyr_redox_dim"/>
    <property type="match status" value="1"/>
</dbReference>
<feature type="domain" description="Pyridine nucleotide-disulphide oxidoreductase dimerisation" evidence="15">
    <location>
        <begin position="349"/>
        <end position="457"/>
    </location>
</feature>
<evidence type="ECO:0000259" key="16">
    <source>
        <dbReference type="Pfam" id="PF07992"/>
    </source>
</evidence>
<keyword evidence="5 12" id="KW-0274">FAD</keyword>
<sequence>MVVGEMPDGVDLLVVGGGPGGYVAALTAAQLGRRVVLVDVAGPAGLGGVCVNVGCIPSKALIELASTVHDRTSWAARGVPSPSTDIDMNAFQTWKGGVVTSLNSGVKSLLKAANVEIRTGYFRFTRPDQGVVERGDGPPTHIQFKSCILATGSRPTYLDVLPHDGHRILDSTDVLDLDHLPQSAAIIGGGYIGVELGTALAKLGVAVSIIETAPTLLPTVDASVGNLVTKRLRALGVSVLTEATVTGDDGSMLHFTTTHGPDSLRVETVIVAVGRVPNTEDIGLDALRVTPNKSGLLDVGPDRLITRQVAAIGDITPGPALAHKATAEAHVAAEVLSGHSSIFDPTTLSTVIFSDPEVATTGLSAAEATDRGYNVDTATFPLSASGRARTLNDSIGMTQWIVDKSVGVVLGAQIVGAHATELIGEAALAIEMGSHLEDIAGTIHPHPTMSESLPEAALVGLSRPIHIPQRQ</sequence>
<keyword evidence="8" id="KW-1015">Disulfide bond</keyword>
<evidence type="ECO:0000256" key="7">
    <source>
        <dbReference type="ARBA" id="ARBA00023027"/>
    </source>
</evidence>
<evidence type="ECO:0000256" key="5">
    <source>
        <dbReference type="ARBA" id="ARBA00022827"/>
    </source>
</evidence>
<proteinExistence type="inferred from homology"/>
<keyword evidence="6 14" id="KW-0560">Oxidoreductase</keyword>
<feature type="active site" description="Proton acceptor" evidence="11">
    <location>
        <position position="446"/>
    </location>
</feature>